<evidence type="ECO:0000256" key="5">
    <source>
        <dbReference type="ARBA" id="ARBA00055538"/>
    </source>
</evidence>
<accession>A0A212R866</accession>
<gene>
    <name evidence="8" type="ORF">SAMN07250955_106175</name>
</gene>
<keyword evidence="3" id="KW-0813">Transport</keyword>
<dbReference type="Gene3D" id="3.40.190.10">
    <property type="entry name" value="Periplasmic binding protein-like II"/>
    <property type="match status" value="2"/>
</dbReference>
<dbReference type="GO" id="GO:0042626">
    <property type="term" value="F:ATPase-coupled transmembrane transporter activity"/>
    <property type="evidence" value="ECO:0007669"/>
    <property type="project" value="InterPro"/>
</dbReference>
<keyword evidence="9" id="KW-1185">Reference proteome</keyword>
<feature type="domain" description="Solute-binding protein family 3/N-terminal" evidence="7">
    <location>
        <begin position="34"/>
        <end position="253"/>
    </location>
</feature>
<evidence type="ECO:0000256" key="3">
    <source>
        <dbReference type="ARBA" id="ARBA00022448"/>
    </source>
</evidence>
<protein>
    <recommendedName>
        <fullName evidence="6">Putative aliphatic sulfonates-binding protein</fullName>
    </recommendedName>
</protein>
<dbReference type="GO" id="GO:0042597">
    <property type="term" value="C:periplasmic space"/>
    <property type="evidence" value="ECO:0007669"/>
    <property type="project" value="UniProtKB-SubCell"/>
</dbReference>
<evidence type="ECO:0000256" key="4">
    <source>
        <dbReference type="ARBA" id="ARBA00022729"/>
    </source>
</evidence>
<comment type="subcellular location">
    <subcellularLocation>
        <location evidence="1">Periplasm</location>
    </subcellularLocation>
</comment>
<dbReference type="GO" id="GO:0016020">
    <property type="term" value="C:membrane"/>
    <property type="evidence" value="ECO:0007669"/>
    <property type="project" value="InterPro"/>
</dbReference>
<keyword evidence="4" id="KW-0732">Signal</keyword>
<dbReference type="Pfam" id="PF09084">
    <property type="entry name" value="NMT1"/>
    <property type="match status" value="1"/>
</dbReference>
<reference evidence="8 9" key="1">
    <citation type="submission" date="2017-06" db="EMBL/GenBank/DDBJ databases">
        <authorList>
            <person name="Kim H.J."/>
            <person name="Triplett B.A."/>
        </authorList>
    </citation>
    <scope>NUCLEOTIDE SEQUENCE [LARGE SCALE GENOMIC DNA]</scope>
    <source>
        <strain evidence="8 9">B29T1</strain>
    </source>
</reference>
<proteinExistence type="inferred from homology"/>
<dbReference type="InterPro" id="IPR001638">
    <property type="entry name" value="Solute-binding_3/MltF_N"/>
</dbReference>
<dbReference type="AlphaFoldDB" id="A0A212R866"/>
<dbReference type="FunFam" id="3.40.190.10:FF:000050">
    <property type="entry name" value="Sulfonate ABC transporter substrate-binding protein"/>
    <property type="match status" value="1"/>
</dbReference>
<comment type="similarity">
    <text evidence="2">Belongs to the bacterial solute-binding protein SsuA/TauA family.</text>
</comment>
<dbReference type="NCBIfam" id="TIGR01728">
    <property type="entry name" value="SsuA_fam"/>
    <property type="match status" value="1"/>
</dbReference>
<dbReference type="EMBL" id="FYEH01000006">
    <property type="protein sequence ID" value="SNB68354.1"/>
    <property type="molecule type" value="Genomic_DNA"/>
</dbReference>
<evidence type="ECO:0000256" key="6">
    <source>
        <dbReference type="ARBA" id="ARBA00070228"/>
    </source>
</evidence>
<evidence type="ECO:0000313" key="9">
    <source>
        <dbReference type="Proteomes" id="UP000197065"/>
    </source>
</evidence>
<sequence length="331" mass="35090">MILRGQTRRRIIGAIATSATLAGNRAVSAKPSSVLRIGWLKGTNTLTLLKARQEFLAGMGAEGIDVEWAGPFPASSPAVEAMTASAIDVTVGSSTSSVVALAAGAPIVLFTYQPLGPQGEAIIVRKADDIRTVADLVGRRVAVNRGGTGEYLLRLAMSRYDLPEGSLTTVYLSPADAGNAFLQGAVDAWAIWDPWLTIALTRYDARVLLDRSAIGSENAIVTLASEEFVARDPKCLQLLFDALLQANQWAVAHPEQAGSMWAAAMDLPSTLGAPLGNHNAVPERGIARGDLKTLETIGRWYRQAGMIGQLPNLSKAIVELEPSLPAGPERN</sequence>
<dbReference type="SUPFAM" id="SSF53850">
    <property type="entry name" value="Periplasmic binding protein-like II"/>
    <property type="match status" value="1"/>
</dbReference>
<dbReference type="OrthoDB" id="7374754at2"/>
<evidence type="ECO:0000256" key="2">
    <source>
        <dbReference type="ARBA" id="ARBA00010742"/>
    </source>
</evidence>
<dbReference type="PANTHER" id="PTHR30024">
    <property type="entry name" value="ALIPHATIC SULFONATES-BINDING PROTEIN-RELATED"/>
    <property type="match status" value="1"/>
</dbReference>
<evidence type="ECO:0000259" key="7">
    <source>
        <dbReference type="SMART" id="SM00062"/>
    </source>
</evidence>
<dbReference type="SMART" id="SM00062">
    <property type="entry name" value="PBPb"/>
    <property type="match status" value="1"/>
</dbReference>
<dbReference type="Proteomes" id="UP000197065">
    <property type="component" value="Unassembled WGS sequence"/>
</dbReference>
<dbReference type="PANTHER" id="PTHR30024:SF42">
    <property type="entry name" value="ALIPHATIC SULFONATES-BINDING PROTEIN-RELATED"/>
    <property type="match status" value="1"/>
</dbReference>
<dbReference type="InterPro" id="IPR015168">
    <property type="entry name" value="SsuA/THI5"/>
</dbReference>
<dbReference type="InterPro" id="IPR010067">
    <property type="entry name" value="ABC_SsuA_sub-bd"/>
</dbReference>
<comment type="function">
    <text evidence="5">Part of a binding-protein-dependent transport system for aliphatic sulfonates. Putative binding protein.</text>
</comment>
<name>A0A212R866_9PROT</name>
<organism evidence="8 9">
    <name type="scientific">Arboricoccus pini</name>
    <dbReference type="NCBI Taxonomy" id="1963835"/>
    <lineage>
        <taxon>Bacteria</taxon>
        <taxon>Pseudomonadati</taxon>
        <taxon>Pseudomonadota</taxon>
        <taxon>Alphaproteobacteria</taxon>
        <taxon>Geminicoccales</taxon>
        <taxon>Geminicoccaceae</taxon>
        <taxon>Arboricoccus</taxon>
    </lineage>
</organism>
<evidence type="ECO:0000313" key="8">
    <source>
        <dbReference type="EMBL" id="SNB68354.1"/>
    </source>
</evidence>
<evidence type="ECO:0000256" key="1">
    <source>
        <dbReference type="ARBA" id="ARBA00004418"/>
    </source>
</evidence>